<sequence length="486" mass="54406">MERGDTHTGEIKRLDCSLTPRKRLRKEVTRGNITKAFNAGRTYPTQFINNAVGIIFADSFEDAVKALNSASKFVSGPALTNNDTVCLALLLRAASVRQVALAPSCLQINVQALTPLYLAALNVRQAGQKMLMPSQWTFLALRCDVTQKQEFTTQAQGLTGYLSTVVSCNACDEVSQAGTLRKVRTNPLARPNLLVLSSRVSSKSFIFRCERNGIKTSLHSAEKFASDTAPTDVRNHWISDRTAALLRSRRNISAGLEHNRTSSAAATHPKPTIGVESWMVKVEKRKASEVYGCIFYLKHHRATVADDVPIALIKVLKQGYTYNRPTKLAFPDIQGAFDLVERCVQLYTLGHRGMLWNVVKIKLFVLPDFRTCERRKVSKTPVFKQPATETLSTIKYADGMVLNFEEERDTLSFWELTDALAICHVIMNMVESVDPEQTNNTKTYQLPRIFLFSNSGKYAIEYGETGGIYKAVNCNNLQRFSLCHFE</sequence>
<dbReference type="AlphaFoldDB" id="G7Y7A5"/>
<reference key="2">
    <citation type="submission" date="2011-10" db="EMBL/GenBank/DDBJ databases">
        <title>The genome and transcriptome sequence of Clonorchis sinensis provide insights into the carcinogenic liver fluke.</title>
        <authorList>
            <person name="Wang X."/>
            <person name="Huang Y."/>
            <person name="Chen W."/>
            <person name="Liu H."/>
            <person name="Guo L."/>
            <person name="Chen Y."/>
            <person name="Luo F."/>
            <person name="Zhou W."/>
            <person name="Sun J."/>
            <person name="Mao Q."/>
            <person name="Liang P."/>
            <person name="Zhou C."/>
            <person name="Tian Y."/>
            <person name="Men J."/>
            <person name="Lv X."/>
            <person name="Huang L."/>
            <person name="Zhou J."/>
            <person name="Hu Y."/>
            <person name="Li R."/>
            <person name="Zhang F."/>
            <person name="Lei H."/>
            <person name="Li X."/>
            <person name="Hu X."/>
            <person name="Liang C."/>
            <person name="Xu J."/>
            <person name="Wu Z."/>
            <person name="Yu X."/>
        </authorList>
    </citation>
    <scope>NUCLEOTIDE SEQUENCE</scope>
    <source>
        <strain>Henan</strain>
    </source>
</reference>
<reference evidence="1" key="1">
    <citation type="journal article" date="2011" name="Genome Biol.">
        <title>The draft genome of the carcinogenic human liver fluke Clonorchis sinensis.</title>
        <authorList>
            <person name="Wang X."/>
            <person name="Chen W."/>
            <person name="Huang Y."/>
            <person name="Sun J."/>
            <person name="Men J."/>
            <person name="Liu H."/>
            <person name="Luo F."/>
            <person name="Guo L."/>
            <person name="Lv X."/>
            <person name="Deng C."/>
            <person name="Zhou C."/>
            <person name="Fan Y."/>
            <person name="Li X."/>
            <person name="Huang L."/>
            <person name="Hu Y."/>
            <person name="Liang C."/>
            <person name="Hu X."/>
            <person name="Xu J."/>
            <person name="Yu X."/>
        </authorList>
    </citation>
    <scope>NUCLEOTIDE SEQUENCE [LARGE SCALE GENOMIC DNA]</scope>
    <source>
        <strain evidence="1">Henan</strain>
    </source>
</reference>
<name>G7Y7A5_CLOSI</name>
<proteinExistence type="predicted"/>
<accession>G7Y7A5</accession>
<organism evidence="1 2">
    <name type="scientific">Clonorchis sinensis</name>
    <name type="common">Chinese liver fluke</name>
    <dbReference type="NCBI Taxonomy" id="79923"/>
    <lineage>
        <taxon>Eukaryota</taxon>
        <taxon>Metazoa</taxon>
        <taxon>Spiralia</taxon>
        <taxon>Lophotrochozoa</taxon>
        <taxon>Platyhelminthes</taxon>
        <taxon>Trematoda</taxon>
        <taxon>Digenea</taxon>
        <taxon>Opisthorchiida</taxon>
        <taxon>Opisthorchiata</taxon>
        <taxon>Opisthorchiidae</taxon>
        <taxon>Clonorchis</taxon>
    </lineage>
</organism>
<evidence type="ECO:0000313" key="2">
    <source>
        <dbReference type="Proteomes" id="UP000008909"/>
    </source>
</evidence>
<feature type="non-terminal residue" evidence="1">
    <location>
        <position position="486"/>
    </location>
</feature>
<evidence type="ECO:0000313" key="1">
    <source>
        <dbReference type="EMBL" id="GAA48840.1"/>
    </source>
</evidence>
<dbReference type="Proteomes" id="UP000008909">
    <property type="component" value="Unassembled WGS sequence"/>
</dbReference>
<dbReference type="EMBL" id="DF142913">
    <property type="protein sequence ID" value="GAA48840.1"/>
    <property type="molecule type" value="Genomic_DNA"/>
</dbReference>
<protein>
    <submittedName>
        <fullName evidence="1">Uncharacterized protein</fullName>
    </submittedName>
</protein>
<gene>
    <name evidence="1" type="ORF">CLF_102099</name>
</gene>
<keyword evidence="2" id="KW-1185">Reference proteome</keyword>